<evidence type="ECO:0000256" key="1">
    <source>
        <dbReference type="ARBA" id="ARBA00001974"/>
    </source>
</evidence>
<dbReference type="Gene3D" id="3.30.560.10">
    <property type="entry name" value="Glucose Oxidase, domain 3"/>
    <property type="match status" value="1"/>
</dbReference>
<organism evidence="7 8">
    <name type="scientific">Armillaria novae-zelandiae</name>
    <dbReference type="NCBI Taxonomy" id="153914"/>
    <lineage>
        <taxon>Eukaryota</taxon>
        <taxon>Fungi</taxon>
        <taxon>Dikarya</taxon>
        <taxon>Basidiomycota</taxon>
        <taxon>Agaricomycotina</taxon>
        <taxon>Agaricomycetes</taxon>
        <taxon>Agaricomycetidae</taxon>
        <taxon>Agaricales</taxon>
        <taxon>Marasmiineae</taxon>
        <taxon>Physalacriaceae</taxon>
        <taxon>Armillaria</taxon>
    </lineage>
</organism>
<gene>
    <name evidence="7" type="ORF">IW261DRAFT_1577390</name>
</gene>
<evidence type="ECO:0000256" key="4">
    <source>
        <dbReference type="ARBA" id="ARBA00022827"/>
    </source>
</evidence>
<dbReference type="InterPro" id="IPR027424">
    <property type="entry name" value="Glucose_Oxidase_domain_2"/>
</dbReference>
<proteinExistence type="inferred from homology"/>
<keyword evidence="3" id="KW-0285">Flavoprotein</keyword>
<protein>
    <recommendedName>
        <fullName evidence="6">Glucose-methanol-choline oxidoreductase N-terminal domain-containing protein</fullName>
    </recommendedName>
</protein>
<evidence type="ECO:0000256" key="5">
    <source>
        <dbReference type="ARBA" id="ARBA00023002"/>
    </source>
</evidence>
<keyword evidence="4" id="KW-0274">FAD</keyword>
<keyword evidence="5" id="KW-0560">Oxidoreductase</keyword>
<evidence type="ECO:0000313" key="7">
    <source>
        <dbReference type="EMBL" id="KAK0460823.1"/>
    </source>
</evidence>
<dbReference type="AlphaFoldDB" id="A0AA39N873"/>
<evidence type="ECO:0000313" key="8">
    <source>
        <dbReference type="Proteomes" id="UP001175227"/>
    </source>
</evidence>
<feature type="domain" description="Glucose-methanol-choline oxidoreductase N-terminal" evidence="6">
    <location>
        <begin position="89"/>
        <end position="133"/>
    </location>
</feature>
<evidence type="ECO:0000256" key="3">
    <source>
        <dbReference type="ARBA" id="ARBA00022630"/>
    </source>
</evidence>
<dbReference type="Gene3D" id="3.50.50.60">
    <property type="entry name" value="FAD/NAD(P)-binding domain"/>
    <property type="match status" value="1"/>
</dbReference>
<dbReference type="InterPro" id="IPR036188">
    <property type="entry name" value="FAD/NAD-bd_sf"/>
</dbReference>
<evidence type="ECO:0000259" key="6">
    <source>
        <dbReference type="Pfam" id="PF00732"/>
    </source>
</evidence>
<dbReference type="GO" id="GO:0016614">
    <property type="term" value="F:oxidoreductase activity, acting on CH-OH group of donors"/>
    <property type="evidence" value="ECO:0007669"/>
    <property type="project" value="InterPro"/>
</dbReference>
<dbReference type="Gene3D" id="4.10.450.10">
    <property type="entry name" value="Glucose Oxidase, domain 2"/>
    <property type="match status" value="1"/>
</dbReference>
<reference evidence="7" key="1">
    <citation type="submission" date="2023-06" db="EMBL/GenBank/DDBJ databases">
        <authorList>
            <consortium name="Lawrence Berkeley National Laboratory"/>
            <person name="Ahrendt S."/>
            <person name="Sahu N."/>
            <person name="Indic B."/>
            <person name="Wong-Bajracharya J."/>
            <person name="Merenyi Z."/>
            <person name="Ke H.-M."/>
            <person name="Monk M."/>
            <person name="Kocsube S."/>
            <person name="Drula E."/>
            <person name="Lipzen A."/>
            <person name="Balint B."/>
            <person name="Henrissat B."/>
            <person name="Andreopoulos B."/>
            <person name="Martin F.M."/>
            <person name="Harder C.B."/>
            <person name="Rigling D."/>
            <person name="Ford K.L."/>
            <person name="Foster G.D."/>
            <person name="Pangilinan J."/>
            <person name="Papanicolaou A."/>
            <person name="Barry K."/>
            <person name="LaButti K."/>
            <person name="Viragh M."/>
            <person name="Koriabine M."/>
            <person name="Yan M."/>
            <person name="Riley R."/>
            <person name="Champramary S."/>
            <person name="Plett K.L."/>
            <person name="Tsai I.J."/>
            <person name="Slot J."/>
            <person name="Sipos G."/>
            <person name="Plett J."/>
            <person name="Nagy L.G."/>
            <person name="Grigoriev I.V."/>
        </authorList>
    </citation>
    <scope>NUCLEOTIDE SEQUENCE</scope>
    <source>
        <strain evidence="7">ICMP 16352</strain>
    </source>
</reference>
<comment type="cofactor">
    <cofactor evidence="1">
        <name>FAD</name>
        <dbReference type="ChEBI" id="CHEBI:57692"/>
    </cofactor>
</comment>
<dbReference type="InterPro" id="IPR012132">
    <property type="entry name" value="GMC_OxRdtase"/>
</dbReference>
<comment type="similarity">
    <text evidence="2">Belongs to the GMC oxidoreductase family.</text>
</comment>
<dbReference type="InterPro" id="IPR000172">
    <property type="entry name" value="GMC_OxRdtase_N"/>
</dbReference>
<evidence type="ECO:0000256" key="2">
    <source>
        <dbReference type="ARBA" id="ARBA00010790"/>
    </source>
</evidence>
<sequence>MDDTCIHGTSTSFLSSYPAVQLGFSGNWTTSCLAARMESRKDPRGGENWGAFVSTSAINPTNWTGSYSRSAYIDPLPPRSNLDILRDATVSVAWQADTTDSEHTITVNKEAILSGGVVDSPHIMLLSGVGPSSGLKAAGIDVVLDIPSVISLILHR</sequence>
<dbReference type="Pfam" id="PF00732">
    <property type="entry name" value="GMC_oxred_N"/>
    <property type="match status" value="1"/>
</dbReference>
<dbReference type="PANTHER" id="PTHR11552:SF218">
    <property type="entry name" value="GLUCOSE-METHANOL-CHOLINE OXIDOREDUCTASE N-TERMINAL DOMAIN-CONTAINING PROTEIN"/>
    <property type="match status" value="1"/>
</dbReference>
<dbReference type="PANTHER" id="PTHR11552">
    <property type="entry name" value="GLUCOSE-METHANOL-CHOLINE GMC OXIDOREDUCTASE"/>
    <property type="match status" value="1"/>
</dbReference>
<comment type="caution">
    <text evidence="7">The sequence shown here is derived from an EMBL/GenBank/DDBJ whole genome shotgun (WGS) entry which is preliminary data.</text>
</comment>
<dbReference type="SUPFAM" id="SSF51905">
    <property type="entry name" value="FAD/NAD(P)-binding domain"/>
    <property type="match status" value="1"/>
</dbReference>
<name>A0AA39N873_9AGAR</name>
<dbReference type="Proteomes" id="UP001175227">
    <property type="component" value="Unassembled WGS sequence"/>
</dbReference>
<accession>A0AA39N873</accession>
<dbReference type="EMBL" id="JAUEPR010000163">
    <property type="protein sequence ID" value="KAK0460823.1"/>
    <property type="molecule type" value="Genomic_DNA"/>
</dbReference>
<keyword evidence="8" id="KW-1185">Reference proteome</keyword>
<dbReference type="GO" id="GO:0050660">
    <property type="term" value="F:flavin adenine dinucleotide binding"/>
    <property type="evidence" value="ECO:0007669"/>
    <property type="project" value="InterPro"/>
</dbReference>